<feature type="compositionally biased region" description="Basic residues" evidence="2">
    <location>
        <begin position="788"/>
        <end position="805"/>
    </location>
</feature>
<dbReference type="EMBL" id="HBUE01136817">
    <property type="protein sequence ID" value="CAG6498967.1"/>
    <property type="molecule type" value="Transcribed_RNA"/>
</dbReference>
<feature type="compositionally biased region" description="Low complexity" evidence="2">
    <location>
        <begin position="705"/>
        <end position="717"/>
    </location>
</feature>
<feature type="region of interest" description="Disordered" evidence="2">
    <location>
        <begin position="957"/>
        <end position="991"/>
    </location>
</feature>
<sequence length="1242" mass="139060">MQAQRRMLLRYLIHPKALQPWPARRHPLMEALPMLPQQMRQRNHRQMSRTRRQTPVLSTCPPSLLVKARLLTLNRVPMLRLMQQILRTLPKALKLLQSLLVPMPRKRPSLPDQRNRRLPRKPFLRLNLRALKPFQLSPPSAMLPNLQRKVSLELATPPQNHQPTWKAARSIFGSEEEMMTKAPALHTLLLRSLRRNRNQESANQGRRYLQSVLLQSSDAVRMERPRRVDRSTKVALCRRRARKPNMVAVRMEFLQRRAPRIEDVPNRNARNRCSDAVRISLHHRKATTLRDAQWRPLRLVDALLANTDAVRMGLPKRRELTIRVVQELRNRRRLNQRKRSLNRARNRKKRDAALLHMVAVRMALRQLADRMEKVVQYVLESRLDAVPMDRHQRMDLTARDVAWRLRTDAARITSTLLVGRIWKDASASIHRTDAVRITRPPLVVTTTRAVGVSIRSMVVAQIRRQTLQGPTLRDVRAMRSSLDAVRMVSHRPRDRTTMVAIARTASSSVARMDRRQRRVRILRVALVLPASTDAAQMESTKRREASSKAAKWYPSLPRRLACSRRTWARVTTTPSSTSSTSSTEAVDDSGTVDAVETRTGSIRPMSARMCAKHRKERSNVNCQRSLDPVPGTTRCGTTTPIGTRAHSSRTEAAWVTRTGSKRWTIARARAWWMIQFHLVINRRRADPATEPLNGGTLTRSETRANRSTTEAARATRTTIRRRVPATTTARNPEYTNRAVHCRWKRADVTPSWPVGTLPGTVTSAYPSTTPVALATITRSSRWTSAKSSVHRRSKRTSASNRRRLASAKTTRPIGTLTRRSLAVGSSTMEDAAETVTTLSMKRPVTSDAFTEESRNPSHRFRNHSLNQSSRVASISGIASWNRTPVIASASSTNADTTTTETRAPAWTLRTLDAPATRTTSAVSKSVTTLVAVRRMPAACGRPTDAARRMKLGGTTTAVASDATSLPSADVTATPTTSTPSRSAPSSVEAENPNRHQLLLQWLLRTEVFATSLTTTERAIRRPSCTCSTRNAPRANRTTTAERAATETGLARRRSASACAESIEELMFASTRGMPDHVTRRFHASSTTRGRLAVTRSTTAAVKATETGSRPSTSAKTRASSKSTTRLIPANATTTSADGCTARTEWPDRTTPTTVSSVRARSHVLSSAVRRARSVPSICRVIPLTEVPCLWPSADQPRSRVSARGWSTLPCVRTLAVPMPTVATITSAVRLAVLRFAFLQRSH</sequence>
<proteinExistence type="predicted"/>
<reference evidence="3" key="1">
    <citation type="submission" date="2021-05" db="EMBL/GenBank/DDBJ databases">
        <authorList>
            <person name="Alioto T."/>
            <person name="Alioto T."/>
            <person name="Gomez Garrido J."/>
        </authorList>
    </citation>
    <scope>NUCLEOTIDE SEQUENCE</scope>
</reference>
<evidence type="ECO:0000313" key="3">
    <source>
        <dbReference type="EMBL" id="CAG6498967.1"/>
    </source>
</evidence>
<keyword evidence="1" id="KW-0175">Coiled coil</keyword>
<name>A0A8D8CWZ6_CULPI</name>
<feature type="compositionally biased region" description="Low complexity" evidence="2">
    <location>
        <begin position="571"/>
        <end position="583"/>
    </location>
</feature>
<feature type="region of interest" description="Disordered" evidence="2">
    <location>
        <begin position="1097"/>
        <end position="1123"/>
    </location>
</feature>
<dbReference type="AlphaFoldDB" id="A0A8D8CWZ6"/>
<feature type="region of interest" description="Disordered" evidence="2">
    <location>
        <begin position="566"/>
        <end position="598"/>
    </location>
</feature>
<feature type="compositionally biased region" description="Low complexity" evidence="2">
    <location>
        <begin position="966"/>
        <end position="986"/>
    </location>
</feature>
<feature type="region of interest" description="Disordered" evidence="2">
    <location>
        <begin position="688"/>
        <end position="717"/>
    </location>
</feature>
<accession>A0A8D8CWZ6</accession>
<evidence type="ECO:0000256" key="2">
    <source>
        <dbReference type="SAM" id="MobiDB-lite"/>
    </source>
</evidence>
<evidence type="ECO:0000256" key="1">
    <source>
        <dbReference type="SAM" id="Coils"/>
    </source>
</evidence>
<feature type="compositionally biased region" description="Low complexity" evidence="2">
    <location>
        <begin position="1111"/>
        <end position="1123"/>
    </location>
</feature>
<feature type="region of interest" description="Disordered" evidence="2">
    <location>
        <begin position="782"/>
        <end position="815"/>
    </location>
</feature>
<protein>
    <submittedName>
        <fullName evidence="3">(northern house mosquito) hypothetical protein</fullName>
    </submittedName>
</protein>
<feature type="coiled-coil region" evidence="1">
    <location>
        <begin position="324"/>
        <end position="351"/>
    </location>
</feature>
<organism evidence="3">
    <name type="scientific">Culex pipiens</name>
    <name type="common">House mosquito</name>
    <dbReference type="NCBI Taxonomy" id="7175"/>
    <lineage>
        <taxon>Eukaryota</taxon>
        <taxon>Metazoa</taxon>
        <taxon>Ecdysozoa</taxon>
        <taxon>Arthropoda</taxon>
        <taxon>Hexapoda</taxon>
        <taxon>Insecta</taxon>
        <taxon>Pterygota</taxon>
        <taxon>Neoptera</taxon>
        <taxon>Endopterygota</taxon>
        <taxon>Diptera</taxon>
        <taxon>Nematocera</taxon>
        <taxon>Culicoidea</taxon>
        <taxon>Culicidae</taxon>
        <taxon>Culicinae</taxon>
        <taxon>Culicini</taxon>
        <taxon>Culex</taxon>
        <taxon>Culex</taxon>
    </lineage>
</organism>
<feature type="compositionally biased region" description="Polar residues" evidence="2">
    <location>
        <begin position="1097"/>
        <end position="1110"/>
    </location>
</feature>